<dbReference type="GO" id="GO:0016042">
    <property type="term" value="P:lipid catabolic process"/>
    <property type="evidence" value="ECO:0007669"/>
    <property type="project" value="TreeGrafter"/>
</dbReference>
<reference evidence="7 8" key="1">
    <citation type="journal article" date="2018" name="Gigascience">
        <title>Genomes of trombidid mites reveal novel predicted allergens and laterally-transferred genes associated with secondary metabolism.</title>
        <authorList>
            <person name="Dong X."/>
            <person name="Chaisiri K."/>
            <person name="Xia D."/>
            <person name="Armstrong S.D."/>
            <person name="Fang Y."/>
            <person name="Donnelly M.J."/>
            <person name="Kadowaki T."/>
            <person name="McGarry J.W."/>
            <person name="Darby A.C."/>
            <person name="Makepeace B.L."/>
        </authorList>
    </citation>
    <scope>NUCLEOTIDE SEQUENCE [LARGE SCALE GENOMIC DNA]</scope>
    <source>
        <strain evidence="7">UoL-UT</strain>
    </source>
</reference>
<comment type="subcellular location">
    <subcellularLocation>
        <location evidence="1">Secreted</location>
    </subcellularLocation>
</comment>
<dbReference type="Proteomes" id="UP000288716">
    <property type="component" value="Unassembled WGS sequence"/>
</dbReference>
<evidence type="ECO:0000256" key="5">
    <source>
        <dbReference type="SAM" id="SignalP"/>
    </source>
</evidence>
<gene>
    <name evidence="7" type="ORF">B4U80_12391</name>
</gene>
<comment type="similarity">
    <text evidence="2 4">Belongs to the AB hydrolase superfamily. Lipase family.</text>
</comment>
<dbReference type="VEuPathDB" id="VectorBase:LDEU001487"/>
<keyword evidence="8" id="KW-1185">Reference proteome</keyword>
<proteinExistence type="inferred from homology"/>
<evidence type="ECO:0000259" key="6">
    <source>
        <dbReference type="Pfam" id="PF00151"/>
    </source>
</evidence>
<feature type="chain" id="PRO_5019509665" evidence="5">
    <location>
        <begin position="27"/>
        <end position="403"/>
    </location>
</feature>
<accession>A0A443SSR8</accession>
<dbReference type="GO" id="GO:0005615">
    <property type="term" value="C:extracellular space"/>
    <property type="evidence" value="ECO:0007669"/>
    <property type="project" value="TreeGrafter"/>
</dbReference>
<dbReference type="OrthoDB" id="199913at2759"/>
<name>A0A443SSR8_9ACAR</name>
<evidence type="ECO:0000256" key="1">
    <source>
        <dbReference type="ARBA" id="ARBA00004613"/>
    </source>
</evidence>
<dbReference type="PANTHER" id="PTHR11610">
    <property type="entry name" value="LIPASE"/>
    <property type="match status" value="1"/>
</dbReference>
<feature type="domain" description="Lipase" evidence="6">
    <location>
        <begin position="95"/>
        <end position="207"/>
    </location>
</feature>
<dbReference type="Gene3D" id="3.40.50.1820">
    <property type="entry name" value="alpha/beta hydrolase"/>
    <property type="match status" value="2"/>
</dbReference>
<dbReference type="InterPro" id="IPR000734">
    <property type="entry name" value="TAG_lipase"/>
</dbReference>
<evidence type="ECO:0000256" key="4">
    <source>
        <dbReference type="RuleBase" id="RU004262"/>
    </source>
</evidence>
<comment type="caution">
    <text evidence="7">The sequence shown here is derived from an EMBL/GenBank/DDBJ whole genome shotgun (WGS) entry which is preliminary data.</text>
</comment>
<evidence type="ECO:0000313" key="7">
    <source>
        <dbReference type="EMBL" id="RWS30552.1"/>
    </source>
</evidence>
<feature type="signal peptide" evidence="5">
    <location>
        <begin position="1"/>
        <end position="26"/>
    </location>
</feature>
<dbReference type="InterPro" id="IPR029058">
    <property type="entry name" value="AB_hydrolase_fold"/>
</dbReference>
<dbReference type="AlphaFoldDB" id="A0A443SSR8"/>
<keyword evidence="3" id="KW-0964">Secreted</keyword>
<feature type="domain" description="Lipase" evidence="6">
    <location>
        <begin position="209"/>
        <end position="269"/>
    </location>
</feature>
<keyword evidence="5" id="KW-0732">Signal</keyword>
<dbReference type="EMBL" id="NCKV01000464">
    <property type="protein sequence ID" value="RWS30552.1"/>
    <property type="molecule type" value="Genomic_DNA"/>
</dbReference>
<sequence>MLFNATHFTITLTIIVVFYCNTFCAARDSGPWNRAKEKNKTGRTLLALLEKIGDTGEKVTGAVLDVTKPNDVCYGDWGCFPAITNCFPLIFGLWGRPYSPNAMQPTFHVFRDVKDPLGKTIDLRLQKVDFIKAGFIANATTMKYIFVIHGYASRYEPNGWMADIKNLILRKSPKKYFVIIVDWSIGADRINYQIARANTKVIGVVVAHPAGPCFIDPEESLSKTDAEIVVAIHTDTNLFGNQRYLAHYDIFPDGGKFQSNCSHVSVLKLTNPMDYLYQIVMHIGKQRTETSITETLLFTFVGQRRGSIEVQLVEAVDGDQFTALLAIAERDVNGGSPGLINSATLVRKGGYGKYILNISKIEVNYMTNIDQRVENKFSVEKLLFILQASSDEKLCTKYLKTRK</sequence>
<feature type="non-terminal residue" evidence="7">
    <location>
        <position position="403"/>
    </location>
</feature>
<dbReference type="STRING" id="299467.A0A443SSR8"/>
<evidence type="ECO:0000256" key="3">
    <source>
        <dbReference type="ARBA" id="ARBA00022525"/>
    </source>
</evidence>
<dbReference type="InterPro" id="IPR013818">
    <property type="entry name" value="Lipase"/>
</dbReference>
<evidence type="ECO:0000313" key="8">
    <source>
        <dbReference type="Proteomes" id="UP000288716"/>
    </source>
</evidence>
<dbReference type="Pfam" id="PF00151">
    <property type="entry name" value="Lipase"/>
    <property type="match status" value="2"/>
</dbReference>
<dbReference type="SUPFAM" id="SSF53474">
    <property type="entry name" value="alpha/beta-Hydrolases"/>
    <property type="match status" value="1"/>
</dbReference>
<organism evidence="7 8">
    <name type="scientific">Leptotrombidium deliense</name>
    <dbReference type="NCBI Taxonomy" id="299467"/>
    <lineage>
        <taxon>Eukaryota</taxon>
        <taxon>Metazoa</taxon>
        <taxon>Ecdysozoa</taxon>
        <taxon>Arthropoda</taxon>
        <taxon>Chelicerata</taxon>
        <taxon>Arachnida</taxon>
        <taxon>Acari</taxon>
        <taxon>Acariformes</taxon>
        <taxon>Trombidiformes</taxon>
        <taxon>Prostigmata</taxon>
        <taxon>Anystina</taxon>
        <taxon>Parasitengona</taxon>
        <taxon>Trombiculoidea</taxon>
        <taxon>Trombiculidae</taxon>
        <taxon>Leptotrombidium</taxon>
    </lineage>
</organism>
<protein>
    <submittedName>
        <fullName evidence="7">Lipase-like protein 1</fullName>
    </submittedName>
</protein>
<evidence type="ECO:0000256" key="2">
    <source>
        <dbReference type="ARBA" id="ARBA00010701"/>
    </source>
</evidence>
<dbReference type="GO" id="GO:0016298">
    <property type="term" value="F:lipase activity"/>
    <property type="evidence" value="ECO:0007669"/>
    <property type="project" value="InterPro"/>
</dbReference>